<reference evidence="1 2" key="1">
    <citation type="journal article" date="2012" name="PLoS Pathog.">
        <title>Diverse lifestyles and strategies of plant pathogenesis encoded in the genomes of eighteen Dothideomycetes fungi.</title>
        <authorList>
            <person name="Ohm R.A."/>
            <person name="Feau N."/>
            <person name="Henrissat B."/>
            <person name="Schoch C.L."/>
            <person name="Horwitz B.A."/>
            <person name="Barry K.W."/>
            <person name="Condon B.J."/>
            <person name="Copeland A.C."/>
            <person name="Dhillon B."/>
            <person name="Glaser F."/>
            <person name="Hesse C.N."/>
            <person name="Kosti I."/>
            <person name="LaButti K."/>
            <person name="Lindquist E.A."/>
            <person name="Lucas S."/>
            <person name="Salamov A.A."/>
            <person name="Bradshaw R.E."/>
            <person name="Ciuffetti L."/>
            <person name="Hamelin R.C."/>
            <person name="Kema G.H.J."/>
            <person name="Lawrence C."/>
            <person name="Scott J.A."/>
            <person name="Spatafora J.W."/>
            <person name="Turgeon B.G."/>
            <person name="de Wit P.J.G.M."/>
            <person name="Zhong S."/>
            <person name="Goodwin S.B."/>
            <person name="Grigoriev I.V."/>
        </authorList>
    </citation>
    <scope>NUCLEOTIDE SEQUENCE [LARGE SCALE GENOMIC DNA]</scope>
    <source>
        <strain evidence="1 2">SO2202</strain>
    </source>
</reference>
<gene>
    <name evidence="1" type="ORF">SEPMUDRAFT_155414</name>
</gene>
<proteinExistence type="predicted"/>
<sequence length="348" mass="38725">MEAHAVTLLNSILSSHARDVAPLGPVVRKILQFMDDRTWLKLGTLCLTEPERDCQMEYLISLFDEVLFDGHVGTITFLWDPSLVTEMGAKGWCRRNSYGETEIVVDPAPPAEDIVARATSIIGTLLHECVHVVFSKACHHSTPHEHPDCKIHTGLTGHGPVWLSLAEAVEGRVRRLIWRRLDIQLSIADAEWWESVSYSLACTLIFIALEPSMTTGAQPRQCYQEYMDRKLIRDICTTPAAISSLWQSLRSSWYNRVGKACCPYTKWSSCDQDLIATTYSTVSLRGLGLHHAPVVATIAGLPRSLPPTSSEALPRAFCQSRMTRRAHRAFMGASARPGQIARVCKASV</sequence>
<evidence type="ECO:0000313" key="1">
    <source>
        <dbReference type="EMBL" id="EMF14780.1"/>
    </source>
</evidence>
<dbReference type="HOGENOM" id="CLU_797319_0_0_1"/>
<protein>
    <recommendedName>
        <fullName evidence="3">SprT-like domain-containing protein</fullName>
    </recommendedName>
</protein>
<dbReference type="Proteomes" id="UP000016931">
    <property type="component" value="Unassembled WGS sequence"/>
</dbReference>
<dbReference type="AlphaFoldDB" id="M3D9J3"/>
<evidence type="ECO:0008006" key="3">
    <source>
        <dbReference type="Google" id="ProtNLM"/>
    </source>
</evidence>
<accession>M3D9J3</accession>
<organism evidence="1 2">
    <name type="scientific">Sphaerulina musiva (strain SO2202)</name>
    <name type="common">Poplar stem canker fungus</name>
    <name type="synonym">Septoria musiva</name>
    <dbReference type="NCBI Taxonomy" id="692275"/>
    <lineage>
        <taxon>Eukaryota</taxon>
        <taxon>Fungi</taxon>
        <taxon>Dikarya</taxon>
        <taxon>Ascomycota</taxon>
        <taxon>Pezizomycotina</taxon>
        <taxon>Dothideomycetes</taxon>
        <taxon>Dothideomycetidae</taxon>
        <taxon>Mycosphaerellales</taxon>
        <taxon>Mycosphaerellaceae</taxon>
        <taxon>Sphaerulina</taxon>
    </lineage>
</organism>
<dbReference type="GeneID" id="27904754"/>
<keyword evidence="2" id="KW-1185">Reference proteome</keyword>
<name>M3D9J3_SPHMS</name>
<dbReference type="EMBL" id="KB456262">
    <property type="protein sequence ID" value="EMF14780.1"/>
    <property type="molecule type" value="Genomic_DNA"/>
</dbReference>
<dbReference type="RefSeq" id="XP_016762901.1">
    <property type="nucleotide sequence ID" value="XM_016907617.1"/>
</dbReference>
<evidence type="ECO:0000313" key="2">
    <source>
        <dbReference type="Proteomes" id="UP000016931"/>
    </source>
</evidence>